<evidence type="ECO:0000313" key="5">
    <source>
        <dbReference type="EMBL" id="QPL52900.1"/>
    </source>
</evidence>
<accession>A0AAJ4LTM5</accession>
<proteinExistence type="predicted"/>
<dbReference type="PROSITE" id="PS50088">
    <property type="entry name" value="ANK_REPEAT"/>
    <property type="match status" value="1"/>
</dbReference>
<dbReference type="PANTHER" id="PTHR24198:SF165">
    <property type="entry name" value="ANKYRIN REPEAT-CONTAINING PROTEIN-RELATED"/>
    <property type="match status" value="1"/>
</dbReference>
<feature type="transmembrane region" description="Helical" evidence="4">
    <location>
        <begin position="20"/>
        <end position="39"/>
    </location>
</feature>
<keyword evidence="4" id="KW-0812">Transmembrane</keyword>
<keyword evidence="4" id="KW-1133">Transmembrane helix</keyword>
<dbReference type="InterPro" id="IPR036770">
    <property type="entry name" value="Ankyrin_rpt-contain_sf"/>
</dbReference>
<name>A0AAJ4LTM5_9VIBR</name>
<dbReference type="InterPro" id="IPR002110">
    <property type="entry name" value="Ankyrin_rpt"/>
</dbReference>
<dbReference type="PANTHER" id="PTHR24198">
    <property type="entry name" value="ANKYRIN REPEAT AND PROTEIN KINASE DOMAIN-CONTAINING PROTEIN"/>
    <property type="match status" value="1"/>
</dbReference>
<feature type="repeat" description="ANK" evidence="3">
    <location>
        <begin position="102"/>
        <end position="134"/>
    </location>
</feature>
<reference evidence="5 6" key="1">
    <citation type="submission" date="2020-11" db="EMBL/GenBank/DDBJ databases">
        <title>Complete and Circularized Genome Assembly of a human isolate of Vibrio navarrensis biotype pommerensis with MiSeq and MinION Sequence Data.</title>
        <authorList>
            <person name="Schwartz K."/>
            <person name="Borowiak M."/>
            <person name="Deneke C."/>
            <person name="Balau V."/>
            <person name="Metelmann C."/>
            <person name="Strauch E."/>
        </authorList>
    </citation>
    <scope>NUCLEOTIDE SEQUENCE [LARGE SCALE GENOMIC DNA]</scope>
    <source>
        <strain evidence="5 6">20-VB00237</strain>
    </source>
</reference>
<dbReference type="Gene3D" id="1.25.40.20">
    <property type="entry name" value="Ankyrin repeat-containing domain"/>
    <property type="match status" value="1"/>
</dbReference>
<evidence type="ECO:0000256" key="2">
    <source>
        <dbReference type="ARBA" id="ARBA00023043"/>
    </source>
</evidence>
<dbReference type="EMBL" id="CP065217">
    <property type="protein sequence ID" value="QPL52900.1"/>
    <property type="molecule type" value="Genomic_DNA"/>
</dbReference>
<dbReference type="Proteomes" id="UP000594435">
    <property type="component" value="Chromosome 1"/>
</dbReference>
<evidence type="ECO:0000256" key="1">
    <source>
        <dbReference type="ARBA" id="ARBA00022737"/>
    </source>
</evidence>
<sequence>MQQKRSWRGDITSLSLKRYIMLFIWLMMFTLGVVSHGVFAESTEASKPAISYGDVSSRELLSQEQSQEQLALAFFHAARTGDVEMMQTFIDAKVNLNFQNGQGYSAIMVAAFRGQKPIVDMLLEANADPCLVDYRGNTALMASIVSGEIDIARSLLKIKCDSPHIQQRTEEFIEQFAKPEFKILLKDKFP</sequence>
<dbReference type="RefSeq" id="WP_193158116.1">
    <property type="nucleotide sequence ID" value="NZ_CP065217.1"/>
</dbReference>
<keyword evidence="2 3" id="KW-0040">ANK repeat</keyword>
<dbReference type="SUPFAM" id="SSF48403">
    <property type="entry name" value="Ankyrin repeat"/>
    <property type="match status" value="1"/>
</dbReference>
<dbReference type="AlphaFoldDB" id="A0AAJ4LTM5"/>
<dbReference type="SMART" id="SM00248">
    <property type="entry name" value="ANK"/>
    <property type="match status" value="3"/>
</dbReference>
<keyword evidence="1" id="KW-0677">Repeat</keyword>
<evidence type="ECO:0000256" key="3">
    <source>
        <dbReference type="PROSITE-ProRule" id="PRU00023"/>
    </source>
</evidence>
<evidence type="ECO:0000313" key="6">
    <source>
        <dbReference type="Proteomes" id="UP000594435"/>
    </source>
</evidence>
<dbReference type="PROSITE" id="PS50297">
    <property type="entry name" value="ANK_REP_REGION"/>
    <property type="match status" value="1"/>
</dbReference>
<protein>
    <submittedName>
        <fullName evidence="5">Ankyrin repeat domain-containing protein</fullName>
    </submittedName>
</protein>
<evidence type="ECO:0000256" key="4">
    <source>
        <dbReference type="SAM" id="Phobius"/>
    </source>
</evidence>
<dbReference type="Pfam" id="PF12796">
    <property type="entry name" value="Ank_2"/>
    <property type="match status" value="1"/>
</dbReference>
<organism evidence="5 6">
    <name type="scientific">Vibrio navarrensis</name>
    <dbReference type="NCBI Taxonomy" id="29495"/>
    <lineage>
        <taxon>Bacteria</taxon>
        <taxon>Pseudomonadati</taxon>
        <taxon>Pseudomonadota</taxon>
        <taxon>Gammaproteobacteria</taxon>
        <taxon>Vibrionales</taxon>
        <taxon>Vibrionaceae</taxon>
        <taxon>Vibrio</taxon>
    </lineage>
</organism>
<gene>
    <name evidence="5" type="ORF">I3X05_12945</name>
</gene>
<keyword evidence="4" id="KW-0472">Membrane</keyword>